<organism evidence="2 3">
    <name type="scientific">Candidatus Gallionella acididurans</name>
    <dbReference type="NCBI Taxonomy" id="1796491"/>
    <lineage>
        <taxon>Bacteria</taxon>
        <taxon>Pseudomonadati</taxon>
        <taxon>Pseudomonadota</taxon>
        <taxon>Betaproteobacteria</taxon>
        <taxon>Nitrosomonadales</taxon>
        <taxon>Gallionellaceae</taxon>
        <taxon>Gallionella</taxon>
    </lineage>
</organism>
<gene>
    <name evidence="2" type="ORF">AWT59_1957</name>
</gene>
<protein>
    <submittedName>
        <fullName evidence="2">Putative Tfp pilus assembly protein PilV</fullName>
    </submittedName>
</protein>
<feature type="transmembrane region" description="Helical" evidence="1">
    <location>
        <begin position="23"/>
        <end position="44"/>
    </location>
</feature>
<reference evidence="2 3" key="2">
    <citation type="submission" date="2016-03" db="EMBL/GenBank/DDBJ databases">
        <title>New uncultured bacterium of the family Gallionellaceae from acid mine drainage: description and reconstruction of genome based on metagenomic analysis of microbial community.</title>
        <authorList>
            <person name="Kadnikov V."/>
            <person name="Ivasenko D."/>
            <person name="Beletsky A."/>
            <person name="Mardanov A."/>
            <person name="Danilova E."/>
            <person name="Pimenov N."/>
            <person name="Karnachuk O."/>
            <person name="Ravin N."/>
        </authorList>
    </citation>
    <scope>NUCLEOTIDE SEQUENCE [LARGE SCALE GENOMIC DNA]</scope>
    <source>
        <strain evidence="2">ShG14-8</strain>
    </source>
</reference>
<dbReference type="Proteomes" id="UP000070578">
    <property type="component" value="Unassembled WGS sequence"/>
</dbReference>
<accession>A0A139BSF9</accession>
<keyword evidence="1" id="KW-1133">Transmembrane helix</keyword>
<evidence type="ECO:0000256" key="1">
    <source>
        <dbReference type="SAM" id="Phobius"/>
    </source>
</evidence>
<dbReference type="EMBL" id="LSLI01000050">
    <property type="protein sequence ID" value="KXS31911.1"/>
    <property type="molecule type" value="Genomic_DNA"/>
</dbReference>
<evidence type="ECO:0000313" key="2">
    <source>
        <dbReference type="EMBL" id="KXS31911.1"/>
    </source>
</evidence>
<keyword evidence="1" id="KW-0472">Membrane</keyword>
<sequence>MIMKTIFHHGSRAQQGSVLLEGLISILLFSVGILAIVGMQAAAIKNTSDAKYRADASYFANQIIGQMWADRANLPSYNNNAIAGTAPCNPTGTLSIYPNVTGWLNAVTTSLPNAVSGVQQIVVNAAANNLVTVTVCWKPPQATTWHNFVATAQIN</sequence>
<name>A0A139BSF9_9PROT</name>
<reference evidence="2 3" key="1">
    <citation type="submission" date="2016-02" db="EMBL/GenBank/DDBJ databases">
        <authorList>
            <person name="Wen L."/>
            <person name="He K."/>
            <person name="Yang H."/>
        </authorList>
    </citation>
    <scope>NUCLEOTIDE SEQUENCE [LARGE SCALE GENOMIC DNA]</scope>
    <source>
        <strain evidence="2">ShG14-8</strain>
    </source>
</reference>
<keyword evidence="1" id="KW-0812">Transmembrane</keyword>
<proteinExistence type="predicted"/>
<comment type="caution">
    <text evidence="2">The sequence shown here is derived from an EMBL/GenBank/DDBJ whole genome shotgun (WGS) entry which is preliminary data.</text>
</comment>
<evidence type="ECO:0000313" key="3">
    <source>
        <dbReference type="Proteomes" id="UP000070578"/>
    </source>
</evidence>
<dbReference type="AlphaFoldDB" id="A0A139BSF9"/>